<feature type="domain" description="CBS" evidence="13">
    <location>
        <begin position="1162"/>
        <end position="1220"/>
    </location>
</feature>
<dbReference type="InterPro" id="IPR014743">
    <property type="entry name" value="Cl-channel_core"/>
</dbReference>
<evidence type="ECO:0000256" key="1">
    <source>
        <dbReference type="ARBA" id="ARBA00004141"/>
    </source>
</evidence>
<evidence type="ECO:0000259" key="13">
    <source>
        <dbReference type="PROSITE" id="PS51371"/>
    </source>
</evidence>
<dbReference type="GO" id="GO:0016020">
    <property type="term" value="C:membrane"/>
    <property type="evidence" value="ECO:0007669"/>
    <property type="project" value="UniProtKB-SubCell"/>
</dbReference>
<evidence type="ECO:0000256" key="6">
    <source>
        <dbReference type="ARBA" id="ARBA00023065"/>
    </source>
</evidence>
<feature type="region of interest" description="Disordered" evidence="12">
    <location>
        <begin position="414"/>
        <end position="439"/>
    </location>
</feature>
<dbReference type="PANTHER" id="PTHR11689:SF136">
    <property type="entry name" value="H(+)_CL(-) EXCHANGE TRANSPORTER 7"/>
    <property type="match status" value="1"/>
</dbReference>
<dbReference type="Proteomes" id="UP001515480">
    <property type="component" value="Unassembled WGS sequence"/>
</dbReference>
<feature type="transmembrane region" description="Helical" evidence="11">
    <location>
        <begin position="719"/>
        <end position="742"/>
    </location>
</feature>
<evidence type="ECO:0000256" key="5">
    <source>
        <dbReference type="ARBA" id="ARBA00022989"/>
    </source>
</evidence>
<feature type="region of interest" description="Disordered" evidence="12">
    <location>
        <begin position="184"/>
        <end position="214"/>
    </location>
</feature>
<dbReference type="Pfam" id="PF00571">
    <property type="entry name" value="CBS"/>
    <property type="match status" value="1"/>
</dbReference>
<evidence type="ECO:0000256" key="3">
    <source>
        <dbReference type="ARBA" id="ARBA00022692"/>
    </source>
</evidence>
<evidence type="ECO:0000256" key="8">
    <source>
        <dbReference type="ARBA" id="ARBA00023136"/>
    </source>
</evidence>
<dbReference type="InterPro" id="IPR000644">
    <property type="entry name" value="CBS_dom"/>
</dbReference>
<dbReference type="Gene3D" id="3.10.580.10">
    <property type="entry name" value="CBS-domain"/>
    <property type="match status" value="1"/>
</dbReference>
<keyword evidence="3 11" id="KW-0812">Transmembrane</keyword>
<evidence type="ECO:0000256" key="10">
    <source>
        <dbReference type="PROSITE-ProRule" id="PRU00703"/>
    </source>
</evidence>
<evidence type="ECO:0000256" key="7">
    <source>
        <dbReference type="ARBA" id="ARBA00023122"/>
    </source>
</evidence>
<comment type="caution">
    <text evidence="14">The sequence shown here is derived from an EMBL/GenBank/DDBJ whole genome shotgun (WGS) entry which is preliminary data.</text>
</comment>
<feature type="region of interest" description="Disordered" evidence="12">
    <location>
        <begin position="1065"/>
        <end position="1084"/>
    </location>
</feature>
<keyword evidence="4" id="KW-0677">Repeat</keyword>
<feature type="transmembrane region" description="Helical" evidence="11">
    <location>
        <begin position="505"/>
        <end position="529"/>
    </location>
</feature>
<dbReference type="PRINTS" id="PR00762">
    <property type="entry name" value="CLCHANNEL"/>
</dbReference>
<evidence type="ECO:0000256" key="9">
    <source>
        <dbReference type="ARBA" id="ARBA00023214"/>
    </source>
</evidence>
<evidence type="ECO:0000256" key="12">
    <source>
        <dbReference type="SAM" id="MobiDB-lite"/>
    </source>
</evidence>
<keyword evidence="6 11" id="KW-0406">Ion transport</keyword>
<feature type="region of interest" description="Disordered" evidence="12">
    <location>
        <begin position="131"/>
        <end position="171"/>
    </location>
</feature>
<dbReference type="PANTHER" id="PTHR11689">
    <property type="entry name" value="CHLORIDE CHANNEL PROTEIN CLC FAMILY MEMBER"/>
    <property type="match status" value="1"/>
</dbReference>
<dbReference type="Pfam" id="PF00654">
    <property type="entry name" value="Voltage_CLC"/>
    <property type="match status" value="1"/>
</dbReference>
<evidence type="ECO:0000256" key="4">
    <source>
        <dbReference type="ARBA" id="ARBA00022737"/>
    </source>
</evidence>
<name>A0AB34JC29_PRYPA</name>
<gene>
    <name evidence="14" type="ORF">AB1Y20_002761</name>
</gene>
<feature type="region of interest" description="Disordered" evidence="12">
    <location>
        <begin position="80"/>
        <end position="118"/>
    </location>
</feature>
<comment type="similarity">
    <text evidence="11">Belongs to the chloride channel (TC 2.A.49) family.</text>
</comment>
<dbReference type="InterPro" id="IPR046342">
    <property type="entry name" value="CBS_dom_sf"/>
</dbReference>
<dbReference type="Gene3D" id="1.10.3080.10">
    <property type="entry name" value="Clc chloride channel"/>
    <property type="match status" value="1"/>
</dbReference>
<feature type="region of interest" description="Disordered" evidence="12">
    <location>
        <begin position="1229"/>
        <end position="1263"/>
    </location>
</feature>
<organism evidence="14 15">
    <name type="scientific">Prymnesium parvum</name>
    <name type="common">Toxic golden alga</name>
    <dbReference type="NCBI Taxonomy" id="97485"/>
    <lineage>
        <taxon>Eukaryota</taxon>
        <taxon>Haptista</taxon>
        <taxon>Haptophyta</taxon>
        <taxon>Prymnesiophyceae</taxon>
        <taxon>Prymnesiales</taxon>
        <taxon>Prymnesiaceae</taxon>
        <taxon>Prymnesium</taxon>
    </lineage>
</organism>
<protein>
    <recommendedName>
        <fullName evidence="11">Chloride channel protein</fullName>
    </recommendedName>
</protein>
<proteinExistence type="inferred from homology"/>
<keyword evidence="8 11" id="KW-0472">Membrane</keyword>
<feature type="region of interest" description="Disordered" evidence="12">
    <location>
        <begin position="1"/>
        <end position="29"/>
    </location>
</feature>
<dbReference type="InterPro" id="IPR001807">
    <property type="entry name" value="ClC"/>
</dbReference>
<dbReference type="SUPFAM" id="SSF54631">
    <property type="entry name" value="CBS-domain pair"/>
    <property type="match status" value="1"/>
</dbReference>
<dbReference type="InterPro" id="IPR051280">
    <property type="entry name" value="Cl-channel/antiporter"/>
</dbReference>
<dbReference type="GO" id="GO:0005254">
    <property type="term" value="F:chloride channel activity"/>
    <property type="evidence" value="ECO:0007669"/>
    <property type="project" value="UniProtKB-UniRule"/>
</dbReference>
<dbReference type="EMBL" id="JBGBPQ010000010">
    <property type="protein sequence ID" value="KAL1518470.1"/>
    <property type="molecule type" value="Genomic_DNA"/>
</dbReference>
<feature type="transmembrane region" description="Helical" evidence="11">
    <location>
        <begin position="1014"/>
        <end position="1035"/>
    </location>
</feature>
<keyword evidence="15" id="KW-1185">Reference proteome</keyword>
<keyword evidence="5 11" id="KW-1133">Transmembrane helix</keyword>
<evidence type="ECO:0000256" key="2">
    <source>
        <dbReference type="ARBA" id="ARBA00022448"/>
    </source>
</evidence>
<sequence length="1285" mass="138789">MDRSTISRLTEPLRRAKRSFLDPPQPTDARKQAMRLVDSMSFIAPDNTRHHTRAARGTRQGTTSLSAECAAHYLHHASLHSTTSTHSPPPSAPRLSPFHHLHSTHSPPPSTPRLSPFHHLHSLPTTICTTPLSIPPPPLTPHHHLHHASLHSTTSTHSPPPSTPRLSPFHHLHSLPTTIYTTPLSIPPPPLTPHHHQHHHSTTSTHSPPRSTPRLSPFHHLHSLPTTICTTPLSIPHHLHSLPTTINTTPLSIPPPPLTPHHHQHHTSLHSTTSTHSPPPSTPRLSPFHHLHSLSTTINTTPLSIPPPPLTLHHHLHHASLHSTTSTHSPPPSTPRLSPFHHLHSLSTTINTTPLSIPPPPLTLHHHLHHASLHSTTSTHSPPPSTPRLSPFHHLHSLPTTINTTPLSIPPPPLTLHHHQHHASLHSTTSTHSPPPSTPRLSPFHHLHSLPTTIYTTPLSIPPPPLTRHPIIDLPGRTALSDVSKMMLSSKLYLVHLLRQRIGPLAAIGAHAAIGVCFVSCAYACVAFAPYAKGSGLPHLIAYLNGCKLRGFTSSRTLFAKLLGTSFSLASGLCVGPEGPIIHMGGCIGSQLLHLLHKAADAWPNKLVVAFSYMRNELDKRDFVAIGAGAGITAAFLAPISGTIFVVEEACSHFSLSLLWRAFTASIAALWTSHWLLPSLDFTRALPDGLHSGDERSTHKFEMKFDEGQGVECSTSDMVLAPVIALAVLGGLVGVAFNVLLLRANRLRAKILRGRRAWLLADSLVIALATSAVCVGTPELFGCAELSVGWLEHGIHTAPLDGCAAEGGACGGPRGCCLAGLRCAEGRGRGVCVAPPDGWSLADVCMSAAFEEQVRWTNGSVCVGACLSAAIKGPPVSMLATNGPCVAPLYSPIGSLAPDEAVRALFLRGSPHAIPKAELLVALLVWFVLTVLTAGIAVPLGLMVPLIVIGGCLGRLFCLLLLDAHAFQASTSPLEPGLFALLGSTAVLAGSGQIRLFFTVVMLEVTDQLNFAPYVALTAIVSVLVANCLVAHGLYHALIEEASLPYVPHERPPDFDIRHHATHDEQAAARTLPPHPAAPLQSPSRAIWQEPPDVERVLVADIMSTTLVTIRLEQTKADVERAEWLGGHHGFPVLCRAGKLRGLLQLGELAHFASDTPLWDIIDRAPCCVHLNWPVERAHRLFASLGLRHIIVMDAEYQRPVGMVTRHDLQHSHWRPRHSRQSITRTWDGAEGEPSAFRSATSTSQLAGRHTVPGVEEERTPRTRSCSLVDDERLVPLIRSVSNAC</sequence>
<evidence type="ECO:0000313" key="14">
    <source>
        <dbReference type="EMBL" id="KAL1518470.1"/>
    </source>
</evidence>
<feature type="region of interest" description="Disordered" evidence="12">
    <location>
        <begin position="254"/>
        <end position="283"/>
    </location>
</feature>
<evidence type="ECO:0000313" key="15">
    <source>
        <dbReference type="Proteomes" id="UP001515480"/>
    </source>
</evidence>
<keyword evidence="7 10" id="KW-0129">CBS domain</keyword>
<comment type="caution">
    <text evidence="11">Lacks conserved residue(s) required for the propagation of feature annotation.</text>
</comment>
<accession>A0AB34JC29</accession>
<feature type="transmembrane region" description="Helical" evidence="11">
    <location>
        <begin position="623"/>
        <end position="646"/>
    </location>
</feature>
<evidence type="ECO:0000256" key="11">
    <source>
        <dbReference type="RuleBase" id="RU361221"/>
    </source>
</evidence>
<reference evidence="14 15" key="1">
    <citation type="journal article" date="2024" name="Science">
        <title>Giant polyketide synthase enzymes in the biosynthesis of giant marine polyether toxins.</title>
        <authorList>
            <person name="Fallon T.R."/>
            <person name="Shende V.V."/>
            <person name="Wierzbicki I.H."/>
            <person name="Pendleton A.L."/>
            <person name="Watervoot N.F."/>
            <person name="Auber R.P."/>
            <person name="Gonzalez D.J."/>
            <person name="Wisecaver J.H."/>
            <person name="Moore B.S."/>
        </authorList>
    </citation>
    <scope>NUCLEOTIDE SEQUENCE [LARGE SCALE GENOMIC DNA]</scope>
    <source>
        <strain evidence="14 15">12B1</strain>
    </source>
</reference>
<keyword evidence="2 11" id="KW-0813">Transport</keyword>
<dbReference type="SUPFAM" id="SSF81340">
    <property type="entry name" value="Clc chloride channel"/>
    <property type="match status" value="1"/>
</dbReference>
<feature type="compositionally biased region" description="Low complexity" evidence="12">
    <location>
        <begin position="202"/>
        <end position="214"/>
    </location>
</feature>
<comment type="subcellular location">
    <subcellularLocation>
        <location evidence="1 11">Membrane</location>
        <topology evidence="1 11">Multi-pass membrane protein</topology>
    </subcellularLocation>
</comment>
<feature type="transmembrane region" description="Helical" evidence="11">
    <location>
        <begin position="974"/>
        <end position="994"/>
    </location>
</feature>
<keyword evidence="9 11" id="KW-0868">Chloride</keyword>
<feature type="transmembrane region" description="Helical" evidence="11">
    <location>
        <begin position="917"/>
        <end position="936"/>
    </location>
</feature>
<dbReference type="PROSITE" id="PS51371">
    <property type="entry name" value="CBS"/>
    <property type="match status" value="1"/>
</dbReference>